<reference evidence="2" key="2">
    <citation type="submission" date="2015-01" db="EMBL/GenBank/DDBJ databases">
        <title>Evolutionary Origins and Diversification of the Mycorrhizal Mutualists.</title>
        <authorList>
            <consortium name="DOE Joint Genome Institute"/>
            <consortium name="Mycorrhizal Genomics Consortium"/>
            <person name="Kohler A."/>
            <person name="Kuo A."/>
            <person name="Nagy L.G."/>
            <person name="Floudas D."/>
            <person name="Copeland A."/>
            <person name="Barry K.W."/>
            <person name="Cichocki N."/>
            <person name="Veneault-Fourrey C."/>
            <person name="LaButti K."/>
            <person name="Lindquist E.A."/>
            <person name="Lipzen A."/>
            <person name="Lundell T."/>
            <person name="Morin E."/>
            <person name="Murat C."/>
            <person name="Riley R."/>
            <person name="Ohm R."/>
            <person name="Sun H."/>
            <person name="Tunlid A."/>
            <person name="Henrissat B."/>
            <person name="Grigoriev I.V."/>
            <person name="Hibbett D.S."/>
            <person name="Martin F."/>
        </authorList>
    </citation>
    <scope>NUCLEOTIDE SEQUENCE [LARGE SCALE GENOMIC DNA]</scope>
    <source>
        <strain evidence="2">UH-Slu-Lm8-n1</strain>
    </source>
</reference>
<gene>
    <name evidence="1" type="ORF">CY34DRAFT_16860</name>
</gene>
<organism evidence="1 2">
    <name type="scientific">Suillus luteus UH-Slu-Lm8-n1</name>
    <dbReference type="NCBI Taxonomy" id="930992"/>
    <lineage>
        <taxon>Eukaryota</taxon>
        <taxon>Fungi</taxon>
        <taxon>Dikarya</taxon>
        <taxon>Basidiomycota</taxon>
        <taxon>Agaricomycotina</taxon>
        <taxon>Agaricomycetes</taxon>
        <taxon>Agaricomycetidae</taxon>
        <taxon>Boletales</taxon>
        <taxon>Suillineae</taxon>
        <taxon>Suillaceae</taxon>
        <taxon>Suillus</taxon>
    </lineage>
</organism>
<evidence type="ECO:0000313" key="2">
    <source>
        <dbReference type="Proteomes" id="UP000054485"/>
    </source>
</evidence>
<dbReference type="HOGENOM" id="CLU_712082_0_0_1"/>
<sequence>MENLAVDVLSPLVIPVLARFAAKLAGKLLASSDAPPLLEGAWETLEGRWRSAEGVCPIEGDIYPCPSMSGDLPDTVQEDPCVSLDISLDPSSEVDRTMVSSICTYWTECFEASIQSGPLQMGRSIKLWLRYADSSNLLNIIDQACDVDNAVLTPSALEVLEFALAILKGSFICANSRNPISQLLRLYRVLPDSEVLEEMIVVAVTSHLPPFHDGWAPRAKTLDFSLLPRHLPTSGKSQLGILPAVFVSRLFQKAIWNESTSHIVSRLVYAQSNVAREFVARFNSGARTTIPFEPLLPAVHAVLDSLGGDAIDLFHETVVIALFNPRQPAAKNMQRLAVGQFALESVCIASRLQSFSSLADLVTGLAERGLQWAVRHFSGPEGEDEEDQ</sequence>
<dbReference type="OrthoDB" id="10324740at2759"/>
<dbReference type="STRING" id="930992.A0A0D0AC84"/>
<protein>
    <submittedName>
        <fullName evidence="1">Uncharacterized protein</fullName>
    </submittedName>
</protein>
<reference evidence="1 2" key="1">
    <citation type="submission" date="2014-04" db="EMBL/GenBank/DDBJ databases">
        <authorList>
            <consortium name="DOE Joint Genome Institute"/>
            <person name="Kuo A."/>
            <person name="Ruytinx J."/>
            <person name="Rineau F."/>
            <person name="Colpaert J."/>
            <person name="Kohler A."/>
            <person name="Nagy L.G."/>
            <person name="Floudas D."/>
            <person name="Copeland A."/>
            <person name="Barry K.W."/>
            <person name="Cichocki N."/>
            <person name="Veneault-Fourrey C."/>
            <person name="LaButti K."/>
            <person name="Lindquist E.A."/>
            <person name="Lipzen A."/>
            <person name="Lundell T."/>
            <person name="Morin E."/>
            <person name="Murat C."/>
            <person name="Sun H."/>
            <person name="Tunlid A."/>
            <person name="Henrissat B."/>
            <person name="Grigoriev I.V."/>
            <person name="Hibbett D.S."/>
            <person name="Martin F."/>
            <person name="Nordberg H.P."/>
            <person name="Cantor M.N."/>
            <person name="Hua S.X."/>
        </authorList>
    </citation>
    <scope>NUCLEOTIDE SEQUENCE [LARGE SCALE GENOMIC DNA]</scope>
    <source>
        <strain evidence="1 2">UH-Slu-Lm8-n1</strain>
    </source>
</reference>
<name>A0A0D0AC84_9AGAM</name>
<keyword evidence="2" id="KW-1185">Reference proteome</keyword>
<dbReference type="InParanoid" id="A0A0D0AC84"/>
<accession>A0A0D0AC84</accession>
<evidence type="ECO:0000313" key="1">
    <source>
        <dbReference type="EMBL" id="KIK35714.1"/>
    </source>
</evidence>
<dbReference type="AlphaFoldDB" id="A0A0D0AC84"/>
<dbReference type="EMBL" id="KN835595">
    <property type="protein sequence ID" value="KIK35714.1"/>
    <property type="molecule type" value="Genomic_DNA"/>
</dbReference>
<dbReference type="Proteomes" id="UP000054485">
    <property type="component" value="Unassembled WGS sequence"/>
</dbReference>
<proteinExistence type="predicted"/>